<evidence type="ECO:0000256" key="10">
    <source>
        <dbReference type="ARBA" id="ARBA00023002"/>
    </source>
</evidence>
<feature type="binding site" evidence="17">
    <location>
        <begin position="9"/>
        <end position="16"/>
    </location>
    <ligand>
        <name>NADP(+)</name>
        <dbReference type="ChEBI" id="CHEBI:58349"/>
    </ligand>
</feature>
<evidence type="ECO:0000256" key="8">
    <source>
        <dbReference type="ARBA" id="ARBA00022697"/>
    </source>
</evidence>
<dbReference type="PROSITE" id="PS01042">
    <property type="entry name" value="HOMOSER_DHGENASE"/>
    <property type="match status" value="1"/>
</dbReference>
<evidence type="ECO:0000256" key="6">
    <source>
        <dbReference type="ARBA" id="ARBA00013376"/>
    </source>
</evidence>
<evidence type="ECO:0000256" key="15">
    <source>
        <dbReference type="ARBA" id="ARBA00049031"/>
    </source>
</evidence>
<dbReference type="PROSITE" id="PS51671">
    <property type="entry name" value="ACT"/>
    <property type="match status" value="1"/>
</dbReference>
<evidence type="ECO:0000313" key="22">
    <source>
        <dbReference type="Proteomes" id="UP000199700"/>
    </source>
</evidence>
<dbReference type="GO" id="GO:0009086">
    <property type="term" value="P:methionine biosynthetic process"/>
    <property type="evidence" value="ECO:0007669"/>
    <property type="project" value="UniProtKB-KW"/>
</dbReference>
<dbReference type="InterPro" id="IPR036291">
    <property type="entry name" value="NAD(P)-bd_dom_sf"/>
</dbReference>
<evidence type="ECO:0000259" key="20">
    <source>
        <dbReference type="PROSITE" id="PS51671"/>
    </source>
</evidence>
<dbReference type="InterPro" id="IPR045865">
    <property type="entry name" value="ACT-like_dom_sf"/>
</dbReference>
<dbReference type="EMBL" id="LT629739">
    <property type="protein sequence ID" value="SDR68873.1"/>
    <property type="molecule type" value="Genomic_DNA"/>
</dbReference>
<evidence type="ECO:0000256" key="14">
    <source>
        <dbReference type="ARBA" id="ARBA00048841"/>
    </source>
</evidence>
<dbReference type="InterPro" id="IPR016204">
    <property type="entry name" value="HDH"/>
</dbReference>
<dbReference type="PANTHER" id="PTHR43331">
    <property type="entry name" value="HOMOSERINE DEHYDROGENASE"/>
    <property type="match status" value="1"/>
</dbReference>
<evidence type="ECO:0000256" key="1">
    <source>
        <dbReference type="ARBA" id="ARBA00001920"/>
    </source>
</evidence>
<keyword evidence="8 18" id="KW-0791">Threonine biosynthesis</keyword>
<accession>A0A1H1L303</accession>
<dbReference type="OrthoDB" id="9808167at2"/>
<comment type="similarity">
    <text evidence="4 19">Belongs to the homoserine dehydrogenase family.</text>
</comment>
<dbReference type="Gene3D" id="3.40.50.720">
    <property type="entry name" value="NAD(P)-binding Rossmann-like Domain"/>
    <property type="match status" value="1"/>
</dbReference>
<keyword evidence="7 18" id="KW-0028">Amino-acid biosynthesis</keyword>
<comment type="pathway">
    <text evidence="3 18">Amino-acid biosynthesis; L-methionine biosynthesis via de novo pathway; L-homoserine from L-aspartate: step 3/3.</text>
</comment>
<dbReference type="GO" id="GO:0004412">
    <property type="term" value="F:homoserine dehydrogenase activity"/>
    <property type="evidence" value="ECO:0007669"/>
    <property type="project" value="UniProtKB-EC"/>
</dbReference>
<dbReference type="Gene3D" id="3.30.70.260">
    <property type="match status" value="1"/>
</dbReference>
<comment type="catalytic activity">
    <reaction evidence="14">
        <text>L-homoserine + NADP(+) = L-aspartate 4-semialdehyde + NADPH + H(+)</text>
        <dbReference type="Rhea" id="RHEA:15761"/>
        <dbReference type="ChEBI" id="CHEBI:15378"/>
        <dbReference type="ChEBI" id="CHEBI:57476"/>
        <dbReference type="ChEBI" id="CHEBI:57783"/>
        <dbReference type="ChEBI" id="CHEBI:58349"/>
        <dbReference type="ChEBI" id="CHEBI:537519"/>
        <dbReference type="EC" id="1.1.1.3"/>
    </reaction>
    <physiologicalReaction direction="right-to-left" evidence="14">
        <dbReference type="Rhea" id="RHEA:15763"/>
    </physiologicalReaction>
</comment>
<comment type="catalytic activity">
    <reaction evidence="15">
        <text>L-homoserine + NAD(+) = L-aspartate 4-semialdehyde + NADH + H(+)</text>
        <dbReference type="Rhea" id="RHEA:15757"/>
        <dbReference type="ChEBI" id="CHEBI:15378"/>
        <dbReference type="ChEBI" id="CHEBI:57476"/>
        <dbReference type="ChEBI" id="CHEBI:57540"/>
        <dbReference type="ChEBI" id="CHEBI:57945"/>
        <dbReference type="ChEBI" id="CHEBI:537519"/>
        <dbReference type="EC" id="1.1.1.3"/>
    </reaction>
    <physiologicalReaction direction="right-to-left" evidence="15">
        <dbReference type="Rhea" id="RHEA:15759"/>
    </physiologicalReaction>
</comment>
<dbReference type="PIRSF" id="PIRSF000098">
    <property type="entry name" value="Homoser_dehydrog"/>
    <property type="match status" value="1"/>
</dbReference>
<keyword evidence="22" id="KW-1185">Reference proteome</keyword>
<keyword evidence="11" id="KW-0915">Sodium</keyword>
<evidence type="ECO:0000256" key="12">
    <source>
        <dbReference type="ARBA" id="ARBA00023167"/>
    </source>
</evidence>
<dbReference type="NCBIfam" id="NF004976">
    <property type="entry name" value="PRK06349.1"/>
    <property type="match status" value="1"/>
</dbReference>
<keyword evidence="9 17" id="KW-0521">NADP</keyword>
<dbReference type="Pfam" id="PF03447">
    <property type="entry name" value="NAD_binding_3"/>
    <property type="match status" value="1"/>
</dbReference>
<dbReference type="InterPro" id="IPR001342">
    <property type="entry name" value="HDH_cat"/>
</dbReference>
<dbReference type="InterPro" id="IPR002912">
    <property type="entry name" value="ACT_dom"/>
</dbReference>
<dbReference type="CDD" id="cd04881">
    <property type="entry name" value="ACT_HSDH-Hom"/>
    <property type="match status" value="1"/>
</dbReference>
<dbReference type="EC" id="1.1.1.3" evidence="5 18"/>
<evidence type="ECO:0000256" key="4">
    <source>
        <dbReference type="ARBA" id="ARBA00006753"/>
    </source>
</evidence>
<dbReference type="UniPathway" id="UPA00051">
    <property type="reaction ID" value="UER00465"/>
</dbReference>
<gene>
    <name evidence="21" type="ORF">SAMN04489751_0072</name>
</gene>
<name>A0A1H1L303_BRESA</name>
<dbReference type="Gene3D" id="3.30.360.10">
    <property type="entry name" value="Dihydrodipicolinate Reductase, domain 2"/>
    <property type="match status" value="1"/>
</dbReference>
<evidence type="ECO:0000313" key="21">
    <source>
        <dbReference type="EMBL" id="SDR68873.1"/>
    </source>
</evidence>
<dbReference type="Pfam" id="PF01842">
    <property type="entry name" value="ACT"/>
    <property type="match status" value="1"/>
</dbReference>
<dbReference type="SUPFAM" id="SSF55347">
    <property type="entry name" value="Glyceraldehyde-3-phosphate dehydrogenase-like, C-terminal domain"/>
    <property type="match status" value="1"/>
</dbReference>
<keyword evidence="10 18" id="KW-0560">Oxidoreductase</keyword>
<evidence type="ECO:0000256" key="19">
    <source>
        <dbReference type="RuleBase" id="RU004171"/>
    </source>
</evidence>
<dbReference type="SUPFAM" id="SSF51735">
    <property type="entry name" value="NAD(P)-binding Rossmann-fold domains"/>
    <property type="match status" value="1"/>
</dbReference>
<reference evidence="21" key="1">
    <citation type="submission" date="2016-10" db="EMBL/GenBank/DDBJ databases">
        <authorList>
            <person name="Varghese N."/>
            <person name="Submissions S."/>
        </authorList>
    </citation>
    <scope>NUCLEOTIDE SEQUENCE [LARGE SCALE GENOMIC DNA]</scope>
    <source>
        <strain evidence="21">DSM 22082</strain>
    </source>
</reference>
<dbReference type="STRING" id="629680.SAMN04489751_0072"/>
<evidence type="ECO:0000256" key="3">
    <source>
        <dbReference type="ARBA" id="ARBA00005062"/>
    </source>
</evidence>
<evidence type="ECO:0000256" key="13">
    <source>
        <dbReference type="ARBA" id="ARBA00044930"/>
    </source>
</evidence>
<dbReference type="InterPro" id="IPR019811">
    <property type="entry name" value="HDH_CS"/>
</dbReference>
<keyword evidence="12 18" id="KW-0486">Methionine biosynthesis</keyword>
<dbReference type="UniPathway" id="UPA00050">
    <property type="reaction ID" value="UER00063"/>
</dbReference>
<evidence type="ECO:0000256" key="2">
    <source>
        <dbReference type="ARBA" id="ARBA00005056"/>
    </source>
</evidence>
<dbReference type="Proteomes" id="UP000199700">
    <property type="component" value="Chromosome"/>
</dbReference>
<feature type="domain" description="ACT" evidence="20">
    <location>
        <begin position="352"/>
        <end position="431"/>
    </location>
</feature>
<dbReference type="FunFam" id="3.30.360.10:FF:000005">
    <property type="entry name" value="Homoserine dehydrogenase"/>
    <property type="match status" value="1"/>
</dbReference>
<dbReference type="AlphaFoldDB" id="A0A1H1L303"/>
<evidence type="ECO:0000256" key="5">
    <source>
        <dbReference type="ARBA" id="ARBA00013213"/>
    </source>
</evidence>
<feature type="binding site" evidence="17">
    <location>
        <position position="187"/>
    </location>
    <ligand>
        <name>L-homoserine</name>
        <dbReference type="ChEBI" id="CHEBI:57476"/>
    </ligand>
</feature>
<comment type="pathway">
    <text evidence="2 18">Amino-acid biosynthesis; L-threonine biosynthesis; L-threonine from L-aspartate: step 3/5.</text>
</comment>
<evidence type="ECO:0000256" key="11">
    <source>
        <dbReference type="ARBA" id="ARBA00023053"/>
    </source>
</evidence>
<evidence type="ECO:0000256" key="16">
    <source>
        <dbReference type="PIRSR" id="PIRSR000098-1"/>
    </source>
</evidence>
<dbReference type="PANTHER" id="PTHR43331:SF1">
    <property type="entry name" value="HOMOSERINE DEHYDROGENASE"/>
    <property type="match status" value="1"/>
</dbReference>
<comment type="function">
    <text evidence="13">Catalyzes the conversion of L-aspartate-beta-semialdehyde (L-Asa) to L-homoserine (L-Hse), the third step in the biosynthesis of threonine and methionine from aspartate.</text>
</comment>
<evidence type="ECO:0000256" key="9">
    <source>
        <dbReference type="ARBA" id="ARBA00022857"/>
    </source>
</evidence>
<proteinExistence type="inferred from homology"/>
<sequence length="437" mass="45392">MQALKVAMLGCGVVGTEVAARIQNRNEALAERIGAPLELSAIVVRDTSKQRPGIDPSLLTTDAETAIAGADIVIELMGGIEPAKTLIRSALDHGSSVVTANKALLAANYGELMSAADTAGVRLEHEAAVAGAIPIIRPVGDSLAGDRIDRIMGIVNGTTNYILDQMDSEGWGFDEALRTAQELGFAEADPTADVGGHDAAAKAAILASLAFHAPVTIDDVHVEGIAGITPDMVATARDQGFVIKLLAVCERVSDSSAGAGLSARVYPALLGRSHPLATVRGAFNAVFIEAEAAGSLMFYGQGAGGEPTASAVLGDIVSVARRKVLGGRGQYERPFHKDSTILPISAITTRYHITLDVVDRPGVLAAVSEVFSDEGASIELMRQTVGETDDQGTQHAKLVLATHSNTDAILRGTVERLGGLSVVRAVKSVIRVEGQAQ</sequence>
<evidence type="ECO:0000256" key="18">
    <source>
        <dbReference type="RuleBase" id="RU000579"/>
    </source>
</evidence>
<evidence type="ECO:0000256" key="17">
    <source>
        <dbReference type="PIRSR" id="PIRSR000098-2"/>
    </source>
</evidence>
<feature type="binding site" evidence="17">
    <location>
        <position position="102"/>
    </location>
    <ligand>
        <name>NADPH</name>
        <dbReference type="ChEBI" id="CHEBI:57783"/>
    </ligand>
</feature>
<organism evidence="21 22">
    <name type="scientific">Brevibacterium sandarakinum</name>
    <dbReference type="NCBI Taxonomy" id="629680"/>
    <lineage>
        <taxon>Bacteria</taxon>
        <taxon>Bacillati</taxon>
        <taxon>Actinomycetota</taxon>
        <taxon>Actinomycetes</taxon>
        <taxon>Micrococcales</taxon>
        <taxon>Brevibacteriaceae</taxon>
        <taxon>Brevibacterium</taxon>
    </lineage>
</organism>
<dbReference type="SUPFAM" id="SSF55021">
    <property type="entry name" value="ACT-like"/>
    <property type="match status" value="1"/>
</dbReference>
<comment type="cofactor">
    <cofactor evidence="1">
        <name>a metal cation</name>
        <dbReference type="ChEBI" id="CHEBI:25213"/>
    </cofactor>
</comment>
<dbReference type="Pfam" id="PF00742">
    <property type="entry name" value="Homoserine_dh"/>
    <property type="match status" value="1"/>
</dbReference>
<evidence type="ECO:0000256" key="7">
    <source>
        <dbReference type="ARBA" id="ARBA00022605"/>
    </source>
</evidence>
<dbReference type="GO" id="GO:0009088">
    <property type="term" value="P:threonine biosynthetic process"/>
    <property type="evidence" value="ECO:0007669"/>
    <property type="project" value="UniProtKB-UniPathway"/>
</dbReference>
<protein>
    <recommendedName>
        <fullName evidence="6 18">Homoserine dehydrogenase</fullName>
        <ecNumber evidence="5 18">1.1.1.3</ecNumber>
    </recommendedName>
</protein>
<dbReference type="InterPro" id="IPR005106">
    <property type="entry name" value="Asp/hSer_DH_NAD-bd"/>
</dbReference>
<dbReference type="RefSeq" id="WP_092101720.1">
    <property type="nucleotide sequence ID" value="NZ_LT629739.1"/>
</dbReference>
<dbReference type="GO" id="GO:0050661">
    <property type="term" value="F:NADP binding"/>
    <property type="evidence" value="ECO:0007669"/>
    <property type="project" value="InterPro"/>
</dbReference>
<feature type="active site" description="Proton donor" evidence="16">
    <location>
        <position position="202"/>
    </location>
</feature>